<dbReference type="AlphaFoldDB" id="K9Z741"/>
<dbReference type="PATRIC" id="fig|755178.3.peg.2450"/>
<evidence type="ECO:0000313" key="3">
    <source>
        <dbReference type="Proteomes" id="UP000010480"/>
    </source>
</evidence>
<reference evidence="3" key="1">
    <citation type="journal article" date="2013" name="Proc. Natl. Acad. Sci. U.S.A.">
        <title>Improving the coverage of the cyanobacterial phylum using diversity-driven genome sequencing.</title>
        <authorList>
            <person name="Shih P.M."/>
            <person name="Wu D."/>
            <person name="Latifi A."/>
            <person name="Axen S.D."/>
            <person name="Fewer D.P."/>
            <person name="Talla E."/>
            <person name="Calteau A."/>
            <person name="Cai F."/>
            <person name="Tandeau de Marsac N."/>
            <person name="Rippka R."/>
            <person name="Herdman M."/>
            <person name="Sivonen K."/>
            <person name="Coursin T."/>
            <person name="Laurent T."/>
            <person name="Goodwin L."/>
            <person name="Nolan M."/>
            <person name="Davenport K.W."/>
            <person name="Han C.S."/>
            <person name="Rubin E.M."/>
            <person name="Eisen J.A."/>
            <person name="Woyke T."/>
            <person name="Gugger M."/>
            <person name="Kerfeld C.A."/>
        </authorList>
    </citation>
    <scope>NUCLEOTIDE SEQUENCE [LARGE SCALE GENOMIC DNA]</scope>
    <source>
        <strain evidence="3">PCC 10605</strain>
    </source>
</reference>
<dbReference type="EMBL" id="CP003947">
    <property type="protein sequence ID" value="AFZ54390.1"/>
    <property type="molecule type" value="Genomic_DNA"/>
</dbReference>
<dbReference type="InterPro" id="IPR025587">
    <property type="entry name" value="DUF4351"/>
</dbReference>
<evidence type="ECO:0000259" key="1">
    <source>
        <dbReference type="Pfam" id="PF14261"/>
    </source>
</evidence>
<evidence type="ECO:0000313" key="2">
    <source>
        <dbReference type="EMBL" id="AFZ54390.1"/>
    </source>
</evidence>
<feature type="domain" description="DUF4351" evidence="1">
    <location>
        <begin position="284"/>
        <end position="341"/>
    </location>
</feature>
<dbReference type="PANTHER" id="PTHR35586">
    <property type="entry name" value="SLL1691 PROTEIN"/>
    <property type="match status" value="1"/>
</dbReference>
<accession>K9Z741</accession>
<dbReference type="STRING" id="755178.Cyan10605_2306"/>
<organism evidence="2 3">
    <name type="scientific">Cyanobacterium aponinum (strain PCC 10605)</name>
    <dbReference type="NCBI Taxonomy" id="755178"/>
    <lineage>
        <taxon>Bacteria</taxon>
        <taxon>Bacillati</taxon>
        <taxon>Cyanobacteriota</taxon>
        <taxon>Cyanophyceae</taxon>
        <taxon>Oscillatoriophycideae</taxon>
        <taxon>Chroococcales</taxon>
        <taxon>Geminocystaceae</taxon>
        <taxon>Cyanobacterium</taxon>
    </lineage>
</organism>
<dbReference type="eggNOG" id="COG5464">
    <property type="taxonomic scope" value="Bacteria"/>
</dbReference>
<dbReference type="KEGG" id="can:Cyan10605_2306"/>
<name>K9Z741_CYAAP</name>
<protein>
    <recommendedName>
        <fullName evidence="1">DUF4351 domain-containing protein</fullName>
    </recommendedName>
</protein>
<keyword evidence="3" id="KW-1185">Reference proteome</keyword>
<dbReference type="Proteomes" id="UP000010480">
    <property type="component" value="Chromosome"/>
</dbReference>
<gene>
    <name evidence="2" type="ordered locus">Cyan10605_2306</name>
</gene>
<dbReference type="PANTHER" id="PTHR35586:SF1">
    <property type="entry name" value="SLL1691 PROTEIN"/>
    <property type="match status" value="1"/>
</dbReference>
<dbReference type="HOGENOM" id="CLU_071039_1_1_3"/>
<sequence length="344" mass="41201">MSSYLNKYLQNNLNPETYRIVMTEINANYDEPWKEAIGEYFDRFLEFFFPQVYHLIDWLKPPISLDKELQKITADSDDSKRLVDKLFQVWLKNNQPVWILVHIEVQSQYDSDFNQRMFIYHYRTFDLYRKPVISLAILGDEKEKWRPSNYGYDLGGCKLNLDFPVIKLLDYQEKWEELERDLNPFAIMIMAHLKTKTTTSNLTEREQWKWYLIRSLYDKNFSKLEIVKLFKFIDAMMTLPPLLQQSLNKKVIEYEEEKVMPLISPFEQMAEERGLAKGLEKGLEQRIEKEKELIIRLLTRKLGTINTDLQTQVKALNIEDLETLAEDLFDMNSIEDLQQWLSNY</sequence>
<proteinExistence type="predicted"/>
<dbReference type="Pfam" id="PF14261">
    <property type="entry name" value="DUF4351"/>
    <property type="match status" value="1"/>
</dbReference>